<keyword evidence="3" id="KW-1185">Reference proteome</keyword>
<dbReference type="RefSeq" id="WP_128566042.1">
    <property type="nucleotide sequence ID" value="NZ_BPQH01000005.1"/>
</dbReference>
<feature type="compositionally biased region" description="Low complexity" evidence="1">
    <location>
        <begin position="66"/>
        <end position="82"/>
    </location>
</feature>
<gene>
    <name evidence="2" type="ORF">OPKNFCMD_1801</name>
</gene>
<name>A0ABQ4QWW9_9HYPH</name>
<sequence>MQVTADVDCTPEEARVFLGLPDLQPLQAMVMAHMEKRMLAQLDRYSLDGLMKVWMSALGQPPEPQGSGSRRSGHGTSRPTTR</sequence>
<dbReference type="Pfam" id="PF20099">
    <property type="entry name" value="DUF6489"/>
    <property type="match status" value="1"/>
</dbReference>
<dbReference type="Proteomes" id="UP001055167">
    <property type="component" value="Unassembled WGS sequence"/>
</dbReference>
<reference evidence="2" key="1">
    <citation type="journal article" date="2021" name="Front. Microbiol.">
        <title>Comprehensive Comparative Genomics and Phenotyping of Methylobacterium Species.</title>
        <authorList>
            <person name="Alessa O."/>
            <person name="Ogura Y."/>
            <person name="Fujitani Y."/>
            <person name="Takami H."/>
            <person name="Hayashi T."/>
            <person name="Sahin N."/>
            <person name="Tani A."/>
        </authorList>
    </citation>
    <scope>NUCLEOTIDE SEQUENCE</scope>
    <source>
        <strain evidence="2">KCTC 52305</strain>
    </source>
</reference>
<accession>A0ABQ4QWW9</accession>
<feature type="region of interest" description="Disordered" evidence="1">
    <location>
        <begin position="57"/>
        <end position="82"/>
    </location>
</feature>
<dbReference type="EMBL" id="BPQH01000005">
    <property type="protein sequence ID" value="GJD49072.1"/>
    <property type="molecule type" value="Genomic_DNA"/>
</dbReference>
<reference evidence="2" key="2">
    <citation type="submission" date="2021-08" db="EMBL/GenBank/DDBJ databases">
        <authorList>
            <person name="Tani A."/>
            <person name="Ola A."/>
            <person name="Ogura Y."/>
            <person name="Katsura K."/>
            <person name="Hayashi T."/>
        </authorList>
    </citation>
    <scope>NUCLEOTIDE SEQUENCE</scope>
    <source>
        <strain evidence="2">KCTC 52305</strain>
    </source>
</reference>
<protein>
    <submittedName>
        <fullName evidence="2">Uncharacterized protein</fullName>
    </submittedName>
</protein>
<proteinExistence type="predicted"/>
<evidence type="ECO:0000313" key="3">
    <source>
        <dbReference type="Proteomes" id="UP001055167"/>
    </source>
</evidence>
<comment type="caution">
    <text evidence="2">The sequence shown here is derived from an EMBL/GenBank/DDBJ whole genome shotgun (WGS) entry which is preliminary data.</text>
</comment>
<organism evidence="2 3">
    <name type="scientific">Methylobacterium crusticola</name>
    <dbReference type="NCBI Taxonomy" id="1697972"/>
    <lineage>
        <taxon>Bacteria</taxon>
        <taxon>Pseudomonadati</taxon>
        <taxon>Pseudomonadota</taxon>
        <taxon>Alphaproteobacteria</taxon>
        <taxon>Hyphomicrobiales</taxon>
        <taxon>Methylobacteriaceae</taxon>
        <taxon>Methylobacterium</taxon>
    </lineage>
</organism>
<dbReference type="InterPro" id="IPR045502">
    <property type="entry name" value="DUF6489"/>
</dbReference>
<evidence type="ECO:0000313" key="2">
    <source>
        <dbReference type="EMBL" id="GJD49072.1"/>
    </source>
</evidence>
<evidence type="ECO:0000256" key="1">
    <source>
        <dbReference type="SAM" id="MobiDB-lite"/>
    </source>
</evidence>